<dbReference type="Proteomes" id="UP000198426">
    <property type="component" value="Unassembled WGS sequence"/>
</dbReference>
<evidence type="ECO:0000313" key="3">
    <source>
        <dbReference type="Proteomes" id="UP000198426"/>
    </source>
</evidence>
<sequence>MSTSNRPLAVIAFDAAEISMIERGIAEGWLPNLARLREAGAMVSIRSESDIMVGTVWPSFYTGRLPPEHGIFGVIQWRPDHMQHERPDSPDWLQTRPFYRGFGEDGPRVLAIDMPFAPTATPFNGREIVSWNAHATMGPRGAFPADIAQQAARAHGAPLMRDEIYGPQTPAGLLRLRDRLVASTAQQSALARDLAARGDWDLFLLGFGAVHRAGHKLQTPMMLRSGAESDDLRDALRQVYVACDAAISEVVESLPPECHVILFSLNGMVPNTSHHFLLPEMLRRIVEGDSSDTTGRPLPRPSFLHRLREAVPLEWRSAVKEGLPGPVKDRLGRFWRGAEARDWSQVRAFRLVGSDFEGQIQINLKGRERDGIVEPGAEYEALCDRIAEGLPGFVDADTGAPVIARVLRPAQLWPDAQERQDLPDLLVQWAGRSAVGLRALRSDRYGAFLNRWQDNPPDGRSGHHQPRGWAMARGPGDGVETLQEHSVQDLAATIHAHFGLPTAAGTHGRPISALLRGEARP</sequence>
<keyword evidence="3" id="KW-1185">Reference proteome</keyword>
<evidence type="ECO:0000256" key="1">
    <source>
        <dbReference type="SAM" id="MobiDB-lite"/>
    </source>
</evidence>
<dbReference type="InterPro" id="IPR002591">
    <property type="entry name" value="Phosphodiest/P_Trfase"/>
</dbReference>
<dbReference type="SUPFAM" id="SSF53649">
    <property type="entry name" value="Alkaline phosphatase-like"/>
    <property type="match status" value="1"/>
</dbReference>
<dbReference type="AlphaFoldDB" id="A0A239LSE5"/>
<dbReference type="InterPro" id="IPR017850">
    <property type="entry name" value="Alkaline_phosphatase_core_sf"/>
</dbReference>
<proteinExistence type="predicted"/>
<accession>A0A239LSE5</accession>
<reference evidence="2 3" key="1">
    <citation type="submission" date="2017-06" db="EMBL/GenBank/DDBJ databases">
        <authorList>
            <person name="Kim H.J."/>
            <person name="Triplett B.A."/>
        </authorList>
    </citation>
    <scope>NUCLEOTIDE SEQUENCE [LARGE SCALE GENOMIC DNA]</scope>
    <source>
        <strain evidence="2 3">DSM 29339</strain>
    </source>
</reference>
<dbReference type="EMBL" id="FZOY01000011">
    <property type="protein sequence ID" value="SNT33607.1"/>
    <property type="molecule type" value="Genomic_DNA"/>
</dbReference>
<protein>
    <submittedName>
        <fullName evidence="2">Predicted phosphohydrolase or phosphomutase, AlkP superfamily</fullName>
    </submittedName>
</protein>
<dbReference type="Gene3D" id="3.40.720.10">
    <property type="entry name" value="Alkaline Phosphatase, subunit A"/>
    <property type="match status" value="1"/>
</dbReference>
<gene>
    <name evidence="2" type="ORF">SAMN05421757_11129</name>
</gene>
<dbReference type="GO" id="GO:0016787">
    <property type="term" value="F:hydrolase activity"/>
    <property type="evidence" value="ECO:0007669"/>
    <property type="project" value="UniProtKB-KW"/>
</dbReference>
<dbReference type="Pfam" id="PF01663">
    <property type="entry name" value="Phosphodiest"/>
    <property type="match status" value="1"/>
</dbReference>
<feature type="region of interest" description="Disordered" evidence="1">
    <location>
        <begin position="452"/>
        <end position="479"/>
    </location>
</feature>
<dbReference type="RefSeq" id="WP_089235136.1">
    <property type="nucleotide sequence ID" value="NZ_FZOY01000011.1"/>
</dbReference>
<evidence type="ECO:0000313" key="2">
    <source>
        <dbReference type="EMBL" id="SNT33607.1"/>
    </source>
</evidence>
<name>A0A239LSE5_9RHOB</name>
<dbReference type="OrthoDB" id="3590172at2"/>
<organism evidence="2 3">
    <name type="scientific">Tropicimonas sediminicola</name>
    <dbReference type="NCBI Taxonomy" id="1031541"/>
    <lineage>
        <taxon>Bacteria</taxon>
        <taxon>Pseudomonadati</taxon>
        <taxon>Pseudomonadota</taxon>
        <taxon>Alphaproteobacteria</taxon>
        <taxon>Rhodobacterales</taxon>
        <taxon>Roseobacteraceae</taxon>
        <taxon>Tropicimonas</taxon>
    </lineage>
</organism>
<keyword evidence="2" id="KW-0378">Hydrolase</keyword>